<dbReference type="EMBL" id="FNJB01000001">
    <property type="protein sequence ID" value="SDN96003.1"/>
    <property type="molecule type" value="Genomic_DNA"/>
</dbReference>
<reference evidence="12" key="1">
    <citation type="submission" date="2016-10" db="EMBL/GenBank/DDBJ databases">
        <authorList>
            <person name="Varghese N."/>
            <person name="Submissions S."/>
        </authorList>
    </citation>
    <scope>NUCLEOTIDE SEQUENCE [LARGE SCALE GENOMIC DNA]</scope>
    <source>
        <strain evidence="12">IBRC-M 10655</strain>
    </source>
</reference>
<dbReference type="InterPro" id="IPR023298">
    <property type="entry name" value="ATPase_P-typ_TM_dom_sf"/>
</dbReference>
<comment type="catalytic activity">
    <reaction evidence="8">
        <text>ATP + H2O = ADP + phosphate + H(+)</text>
        <dbReference type="Rhea" id="RHEA:13065"/>
        <dbReference type="ChEBI" id="CHEBI:15377"/>
        <dbReference type="ChEBI" id="CHEBI:15378"/>
        <dbReference type="ChEBI" id="CHEBI:30616"/>
        <dbReference type="ChEBI" id="CHEBI:43474"/>
        <dbReference type="ChEBI" id="CHEBI:456216"/>
    </reaction>
</comment>
<dbReference type="NCBIfam" id="TIGR01494">
    <property type="entry name" value="ATPase_P-type"/>
    <property type="match status" value="2"/>
</dbReference>
<dbReference type="Gene3D" id="2.70.150.10">
    <property type="entry name" value="Calcium-transporting ATPase, cytoplasmic transduction domain A"/>
    <property type="match status" value="1"/>
</dbReference>
<protein>
    <submittedName>
        <fullName evidence="11">Ca2+-transporting ATPase</fullName>
    </submittedName>
</protein>
<dbReference type="Pfam" id="PF13246">
    <property type="entry name" value="Cation_ATPase"/>
    <property type="match status" value="2"/>
</dbReference>
<evidence type="ECO:0000256" key="4">
    <source>
        <dbReference type="ARBA" id="ARBA00022840"/>
    </source>
</evidence>
<dbReference type="InterPro" id="IPR001757">
    <property type="entry name" value="P_typ_ATPase"/>
</dbReference>
<dbReference type="SUPFAM" id="SSF81665">
    <property type="entry name" value="Calcium ATPase, transmembrane domain M"/>
    <property type="match status" value="1"/>
</dbReference>
<keyword evidence="7 9" id="KW-0472">Membrane</keyword>
<dbReference type="InterPro" id="IPR036412">
    <property type="entry name" value="HAD-like_sf"/>
</dbReference>
<dbReference type="SUPFAM" id="SSF81653">
    <property type="entry name" value="Calcium ATPase, transduction domain A"/>
    <property type="match status" value="1"/>
</dbReference>
<dbReference type="InterPro" id="IPR004014">
    <property type="entry name" value="ATPase_P-typ_cation-transptr_N"/>
</dbReference>
<proteinExistence type="predicted"/>
<accession>A0A1H0FMV1</accession>
<feature type="transmembrane region" description="Helical" evidence="9">
    <location>
        <begin position="703"/>
        <end position="725"/>
    </location>
</feature>
<evidence type="ECO:0000259" key="10">
    <source>
        <dbReference type="SMART" id="SM00831"/>
    </source>
</evidence>
<dbReference type="InterPro" id="IPR044492">
    <property type="entry name" value="P_typ_ATPase_HD_dom"/>
</dbReference>
<evidence type="ECO:0000313" key="11">
    <source>
        <dbReference type="EMBL" id="SDN96003.1"/>
    </source>
</evidence>
<feature type="transmembrane region" description="Helical" evidence="9">
    <location>
        <begin position="226"/>
        <end position="246"/>
    </location>
</feature>
<dbReference type="GO" id="GO:0005524">
    <property type="term" value="F:ATP binding"/>
    <property type="evidence" value="ECO:0007669"/>
    <property type="project" value="UniProtKB-KW"/>
</dbReference>
<dbReference type="PANTHER" id="PTHR42861">
    <property type="entry name" value="CALCIUM-TRANSPORTING ATPASE"/>
    <property type="match status" value="1"/>
</dbReference>
<evidence type="ECO:0000256" key="7">
    <source>
        <dbReference type="ARBA" id="ARBA00023136"/>
    </source>
</evidence>
<dbReference type="GO" id="GO:0016887">
    <property type="term" value="F:ATP hydrolysis activity"/>
    <property type="evidence" value="ECO:0007669"/>
    <property type="project" value="InterPro"/>
</dbReference>
<dbReference type="SFLD" id="SFLDF00027">
    <property type="entry name" value="p-type_atpase"/>
    <property type="match status" value="1"/>
</dbReference>
<dbReference type="Pfam" id="PF00690">
    <property type="entry name" value="Cation_ATPase_N"/>
    <property type="match status" value="1"/>
</dbReference>
<feature type="domain" description="Cation-transporting P-type ATPase N-terminal" evidence="10">
    <location>
        <begin position="1"/>
        <end position="67"/>
    </location>
</feature>
<keyword evidence="12" id="KW-1185">Reference proteome</keyword>
<evidence type="ECO:0000256" key="9">
    <source>
        <dbReference type="SAM" id="Phobius"/>
    </source>
</evidence>
<dbReference type="SUPFAM" id="SSF81660">
    <property type="entry name" value="Metal cation-transporting ATPase, ATP-binding domain N"/>
    <property type="match status" value="1"/>
</dbReference>
<gene>
    <name evidence="11" type="ORF">SAMN05192558_101438</name>
</gene>
<keyword evidence="2 9" id="KW-0812">Transmembrane</keyword>
<name>A0A1H0FMV1_9PSEU</name>
<dbReference type="Pfam" id="PF00122">
    <property type="entry name" value="E1-E2_ATPase"/>
    <property type="match status" value="1"/>
</dbReference>
<dbReference type="InterPro" id="IPR023299">
    <property type="entry name" value="ATPase_P-typ_cyto_dom_N"/>
</dbReference>
<keyword evidence="5" id="KW-1278">Translocase</keyword>
<keyword evidence="3" id="KW-0547">Nucleotide-binding</keyword>
<evidence type="ECO:0000256" key="8">
    <source>
        <dbReference type="ARBA" id="ARBA00049360"/>
    </source>
</evidence>
<evidence type="ECO:0000256" key="5">
    <source>
        <dbReference type="ARBA" id="ARBA00022967"/>
    </source>
</evidence>
<dbReference type="STRING" id="504798.SAMN05421871_103433"/>
<dbReference type="PRINTS" id="PR00119">
    <property type="entry name" value="CATATPASE"/>
</dbReference>
<dbReference type="Proteomes" id="UP000199651">
    <property type="component" value="Unassembled WGS sequence"/>
</dbReference>
<comment type="subcellular location">
    <subcellularLocation>
        <location evidence="1">Cell membrane</location>
        <topology evidence="1">Multi-pass membrane protein</topology>
    </subcellularLocation>
</comment>
<feature type="transmembrane region" description="Helical" evidence="9">
    <location>
        <begin position="762"/>
        <end position="781"/>
    </location>
</feature>
<dbReference type="PRINTS" id="PR00120">
    <property type="entry name" value="HATPASE"/>
</dbReference>
<dbReference type="Gene3D" id="3.40.50.1000">
    <property type="entry name" value="HAD superfamily/HAD-like"/>
    <property type="match status" value="2"/>
</dbReference>
<evidence type="ECO:0000256" key="6">
    <source>
        <dbReference type="ARBA" id="ARBA00022989"/>
    </source>
</evidence>
<dbReference type="SUPFAM" id="SSF56784">
    <property type="entry name" value="HAD-like"/>
    <property type="match status" value="1"/>
</dbReference>
<dbReference type="InterPro" id="IPR018303">
    <property type="entry name" value="ATPase_P-typ_P_site"/>
</dbReference>
<dbReference type="InterPro" id="IPR006068">
    <property type="entry name" value="ATPase_P-typ_cation-transptr_C"/>
</dbReference>
<feature type="transmembrane region" description="Helical" evidence="9">
    <location>
        <begin position="731"/>
        <end position="750"/>
    </location>
</feature>
<dbReference type="Gene3D" id="1.20.1110.10">
    <property type="entry name" value="Calcium-transporting ATPase, transmembrane domain"/>
    <property type="match status" value="2"/>
</dbReference>
<dbReference type="Gene3D" id="3.40.1110.10">
    <property type="entry name" value="Calcium-transporting ATPase, cytoplasmic domain N"/>
    <property type="match status" value="1"/>
</dbReference>
<dbReference type="InterPro" id="IPR059000">
    <property type="entry name" value="ATPase_P-type_domA"/>
</dbReference>
<feature type="transmembrane region" description="Helical" evidence="9">
    <location>
        <begin position="661"/>
        <end position="682"/>
    </location>
</feature>
<organism evidence="11 12">
    <name type="scientific">Actinokineospora alba</name>
    <dbReference type="NCBI Taxonomy" id="504798"/>
    <lineage>
        <taxon>Bacteria</taxon>
        <taxon>Bacillati</taxon>
        <taxon>Actinomycetota</taxon>
        <taxon>Actinomycetes</taxon>
        <taxon>Pseudonocardiales</taxon>
        <taxon>Pseudonocardiaceae</taxon>
        <taxon>Actinokineospora</taxon>
    </lineage>
</organism>
<evidence type="ECO:0000313" key="12">
    <source>
        <dbReference type="Proteomes" id="UP000199651"/>
    </source>
</evidence>
<dbReference type="AlphaFoldDB" id="A0A1H0FMV1"/>
<dbReference type="GO" id="GO:0005886">
    <property type="term" value="C:plasma membrane"/>
    <property type="evidence" value="ECO:0007669"/>
    <property type="project" value="UniProtKB-SubCell"/>
</dbReference>
<sequence>MTTAIPTDSLATGLTDAQVAAARAEVGANTIPEAARPKPWTRVLAQLRDPMILLLLGAAALAMVLGDLTDTTVIALVVVLNTAVGVAQELRAERSLAALRDLSAPTARLVRNGHRVVLHAAEVVPGDVLVLEAGDIVAADAVLRDGHHLQVDEAALTGESVPVDKRAGVADVDLVYAGTVVTRGRGLCEVTQTGARSSLGRIATLLGEQRPRPTPLQRRLSGLGRVLALAAIALSAVVAVSGLLRGESLADMALVGISLAVAAVPESLPAVVTLALALGAHRMAKRGGVVRSLPAVETLGSVTVLAADKTGTLTEGRMLVERLWTPECGEAGVTGAGYEPVGEISPGTGLARLLRDGALCNDADIAQPDEEGGIWRAVGDPTEAALVVLAAKGGVDSAALGERYPRVAEIPFDHDSKRMTTVHRAPDGWLVVCKGAPEVLLDIPGLLCEVPAHARETAMSLARKGYRVLAVAERAYPEGPRPSADAEGLVLVGLVAIIDPPRESAADVVATFRRAGVRLLLITGDHPHTAHALAARVGIDADGVYARTRPEQKLDIVAELQARGEVVAMTGDGVNDAPALRRADIGTAMGGEGTEVARQAADLVLTDDNLGTVAAAIEEGRRIYANVRTFLRYALAGGVAEVVVMLLGPLFGLALPLLPAQILWINMLTHGLPGVAMGAEPADPAIMRARPRPPQQFILGDGLWRRIAWTGALIAAVTLGVGVWASATGRPWQSLIFLTLGLAQLGVALAVRTRGTGLRPRFLDIAVAGAILLQLGGVYLAPLRALLGTEPVGLTDLAIVAGVALLPGLAVLAARLGSRST</sequence>
<feature type="transmembrane region" description="Helical" evidence="9">
    <location>
        <begin position="793"/>
        <end position="814"/>
    </location>
</feature>
<evidence type="ECO:0000256" key="1">
    <source>
        <dbReference type="ARBA" id="ARBA00004651"/>
    </source>
</evidence>
<dbReference type="Pfam" id="PF00689">
    <property type="entry name" value="Cation_ATPase_C"/>
    <property type="match status" value="1"/>
</dbReference>
<keyword evidence="4" id="KW-0067">ATP-binding</keyword>
<dbReference type="RefSeq" id="WP_091369174.1">
    <property type="nucleotide sequence ID" value="NZ_FNDV01000003.1"/>
</dbReference>
<dbReference type="PROSITE" id="PS00154">
    <property type="entry name" value="ATPASE_E1_E2"/>
    <property type="match status" value="1"/>
</dbReference>
<dbReference type="SFLD" id="SFLDS00003">
    <property type="entry name" value="Haloacid_Dehalogenase"/>
    <property type="match status" value="1"/>
</dbReference>
<feature type="transmembrane region" description="Helical" evidence="9">
    <location>
        <begin position="630"/>
        <end position="655"/>
    </location>
</feature>
<dbReference type="InterPro" id="IPR008250">
    <property type="entry name" value="ATPase_P-typ_transduc_dom_A_sf"/>
</dbReference>
<dbReference type="InterPro" id="IPR023214">
    <property type="entry name" value="HAD_sf"/>
</dbReference>
<keyword evidence="6 9" id="KW-1133">Transmembrane helix</keyword>
<dbReference type="SFLD" id="SFLDG00002">
    <property type="entry name" value="C1.7:_P-type_atpase_like"/>
    <property type="match status" value="1"/>
</dbReference>
<feature type="transmembrane region" description="Helical" evidence="9">
    <location>
        <begin position="252"/>
        <end position="278"/>
    </location>
</feature>
<evidence type="ECO:0000256" key="2">
    <source>
        <dbReference type="ARBA" id="ARBA00022692"/>
    </source>
</evidence>
<dbReference type="OrthoDB" id="9814270at2"/>
<evidence type="ECO:0000256" key="3">
    <source>
        <dbReference type="ARBA" id="ARBA00022741"/>
    </source>
</evidence>
<dbReference type="SMART" id="SM00831">
    <property type="entry name" value="Cation_ATPase_N"/>
    <property type="match status" value="1"/>
</dbReference>